<comment type="caution">
    <text evidence="9">The sequence shown here is derived from an EMBL/GenBank/DDBJ whole genome shotgun (WGS) entry which is preliminary data.</text>
</comment>
<keyword evidence="10" id="KW-1185">Reference proteome</keyword>
<sequence length="589" mass="65237">MNSNYLVPPSKSPLSLPKFKVPESYPATPIATPNMENTSYMPSLLPPLAKVPGTPLPTPQLPYNQSWPKDVNRQQLPSLKHLPLMDFHPPQHHQPTQHPEYYPPPQPYYSYQQPAVVSQPPQPQYYATYHVKQQSHTHHTILNSSREIKRRTKTGCLTCRKRRIKCDERHPTCFNCDKSKRVCLGYDPLFTLAHDRKASTSSTEPPKSAQPQGAPPTPEMTPQSPKSDSTTLASINTPRTPTFSMETQSATRCSESCSKMNINSLLDAAAVIEEETSSRKRKASSVDVDSEEPSATRAPKKLCAATLDDRSCDSWDDVERIFTENIAGFLDSLLATDRFSQMNILGKAKVCGLPLDGGDAINIPIGGTISSPNGTVRVGQDLATLESTRHLLSILCPSFYLDNLSIDDPSVGKLEELRISSDYKLLRAVVQLMTASKHTQFLPVDDKDEEIFQRIQALHRFIAGDEQQLYRATPAPENQHQVSGVLARGLKSATPTELWSVLTMLAQEPVQLAPADEDELVELARSSSSDAALRVPLLLATNHYLLTRRPQQQLVAGKDNSLKLLLHESSSSGMNGNVVARRLVNMVIN</sequence>
<dbReference type="OrthoDB" id="3598904at2759"/>
<organism evidence="9 10">
    <name type="scientific">Geotrichum candidum</name>
    <name type="common">Oospora lactis</name>
    <name type="synonym">Dipodascus geotrichum</name>
    <dbReference type="NCBI Taxonomy" id="1173061"/>
    <lineage>
        <taxon>Eukaryota</taxon>
        <taxon>Fungi</taxon>
        <taxon>Dikarya</taxon>
        <taxon>Ascomycota</taxon>
        <taxon>Saccharomycotina</taxon>
        <taxon>Dipodascomycetes</taxon>
        <taxon>Dipodascales</taxon>
        <taxon>Dipodascaceae</taxon>
        <taxon>Geotrichum</taxon>
    </lineage>
</organism>
<evidence type="ECO:0000259" key="8">
    <source>
        <dbReference type="PROSITE" id="PS50048"/>
    </source>
</evidence>
<dbReference type="Gene3D" id="4.10.240.10">
    <property type="entry name" value="Zn(2)-C6 fungal-type DNA-binding domain"/>
    <property type="match status" value="1"/>
</dbReference>
<keyword evidence="1" id="KW-0479">Metal-binding</keyword>
<feature type="region of interest" description="Disordered" evidence="7">
    <location>
        <begin position="274"/>
        <end position="298"/>
    </location>
</feature>
<proteinExistence type="predicted"/>
<dbReference type="SUPFAM" id="SSF57701">
    <property type="entry name" value="Zn2/Cys6 DNA-binding domain"/>
    <property type="match status" value="1"/>
</dbReference>
<protein>
    <recommendedName>
        <fullName evidence="8">Zn(2)-C6 fungal-type domain-containing protein</fullName>
    </recommendedName>
</protein>
<dbReference type="PROSITE" id="PS50048">
    <property type="entry name" value="ZN2_CY6_FUNGAL_2"/>
    <property type="match status" value="1"/>
</dbReference>
<dbReference type="SMART" id="SM00066">
    <property type="entry name" value="GAL4"/>
    <property type="match status" value="1"/>
</dbReference>
<feature type="region of interest" description="Disordered" evidence="7">
    <location>
        <begin position="196"/>
        <end position="248"/>
    </location>
</feature>
<dbReference type="CDD" id="cd00067">
    <property type="entry name" value="GAL4"/>
    <property type="match status" value="1"/>
</dbReference>
<dbReference type="AlphaFoldDB" id="A0A0J9X5A9"/>
<dbReference type="InterPro" id="IPR001138">
    <property type="entry name" value="Zn2Cys6_DnaBD"/>
</dbReference>
<evidence type="ECO:0000256" key="5">
    <source>
        <dbReference type="ARBA" id="ARBA00023163"/>
    </source>
</evidence>
<feature type="compositionally biased region" description="Polar residues" evidence="7">
    <location>
        <begin position="220"/>
        <end position="248"/>
    </location>
</feature>
<dbReference type="EMBL" id="CCBN010000003">
    <property type="protein sequence ID" value="CDO52319.1"/>
    <property type="molecule type" value="Genomic_DNA"/>
</dbReference>
<name>A0A0J9X5A9_GEOCN</name>
<dbReference type="PROSITE" id="PS00463">
    <property type="entry name" value="ZN2_CY6_FUNGAL_1"/>
    <property type="match status" value="1"/>
</dbReference>
<dbReference type="STRING" id="1173061.A0A0J9X5A9"/>
<gene>
    <name evidence="9" type="ORF">BN980_GECA03s00109g</name>
</gene>
<dbReference type="GO" id="GO:0008270">
    <property type="term" value="F:zinc ion binding"/>
    <property type="evidence" value="ECO:0007669"/>
    <property type="project" value="InterPro"/>
</dbReference>
<accession>A0A0J9X5A9</accession>
<dbReference type="PANTHER" id="PTHR36206">
    <property type="entry name" value="ASPERCRYPTIN BIOSYNTHESIS CLUSTER-SPECIFIC TRANSCRIPTION REGULATOR ATNN-RELATED"/>
    <property type="match status" value="1"/>
</dbReference>
<dbReference type="Pfam" id="PF00172">
    <property type="entry name" value="Zn_clus"/>
    <property type="match status" value="1"/>
</dbReference>
<evidence type="ECO:0000313" key="9">
    <source>
        <dbReference type="EMBL" id="CDO52319.1"/>
    </source>
</evidence>
<evidence type="ECO:0000256" key="6">
    <source>
        <dbReference type="ARBA" id="ARBA00023242"/>
    </source>
</evidence>
<dbReference type="GO" id="GO:0000981">
    <property type="term" value="F:DNA-binding transcription factor activity, RNA polymerase II-specific"/>
    <property type="evidence" value="ECO:0007669"/>
    <property type="project" value="InterPro"/>
</dbReference>
<dbReference type="InterPro" id="IPR036864">
    <property type="entry name" value="Zn2-C6_fun-type_DNA-bd_sf"/>
</dbReference>
<dbReference type="Proteomes" id="UP000242525">
    <property type="component" value="Unassembled WGS sequence"/>
</dbReference>
<evidence type="ECO:0000256" key="4">
    <source>
        <dbReference type="ARBA" id="ARBA00023125"/>
    </source>
</evidence>
<dbReference type="GO" id="GO:0003677">
    <property type="term" value="F:DNA binding"/>
    <property type="evidence" value="ECO:0007669"/>
    <property type="project" value="UniProtKB-KW"/>
</dbReference>
<keyword evidence="6" id="KW-0539">Nucleus</keyword>
<reference evidence="9" key="1">
    <citation type="submission" date="2014-03" db="EMBL/GenBank/DDBJ databases">
        <authorList>
            <person name="Casaregola S."/>
        </authorList>
    </citation>
    <scope>NUCLEOTIDE SEQUENCE [LARGE SCALE GENOMIC DNA]</scope>
    <source>
        <strain evidence="9">CLIB 918</strain>
    </source>
</reference>
<feature type="domain" description="Zn(2)-C6 fungal-type" evidence="8">
    <location>
        <begin position="155"/>
        <end position="183"/>
    </location>
</feature>
<evidence type="ECO:0000256" key="3">
    <source>
        <dbReference type="ARBA" id="ARBA00023015"/>
    </source>
</evidence>
<feature type="compositionally biased region" description="Polar residues" evidence="7">
    <location>
        <begin position="199"/>
        <end position="211"/>
    </location>
</feature>
<evidence type="ECO:0000256" key="7">
    <source>
        <dbReference type="SAM" id="MobiDB-lite"/>
    </source>
</evidence>
<dbReference type="InterPro" id="IPR052360">
    <property type="entry name" value="Transcr_Regulatory_Proteins"/>
</dbReference>
<keyword evidence="2" id="KW-0862">Zinc</keyword>
<evidence type="ECO:0000313" key="10">
    <source>
        <dbReference type="Proteomes" id="UP000242525"/>
    </source>
</evidence>
<evidence type="ECO:0000256" key="2">
    <source>
        <dbReference type="ARBA" id="ARBA00022833"/>
    </source>
</evidence>
<keyword evidence="3" id="KW-0805">Transcription regulation</keyword>
<dbReference type="PANTHER" id="PTHR36206:SF13">
    <property type="entry name" value="TRANSCRIPTIONAL REGULATORY PROTEIN MOC3"/>
    <property type="match status" value="1"/>
</dbReference>
<evidence type="ECO:0000256" key="1">
    <source>
        <dbReference type="ARBA" id="ARBA00022723"/>
    </source>
</evidence>
<keyword evidence="5" id="KW-0804">Transcription</keyword>
<keyword evidence="4" id="KW-0238">DNA-binding</keyword>